<evidence type="ECO:0008006" key="3">
    <source>
        <dbReference type="Google" id="ProtNLM"/>
    </source>
</evidence>
<dbReference type="SUPFAM" id="SSF88659">
    <property type="entry name" value="Sigma3 and sigma4 domains of RNA polymerase sigma factors"/>
    <property type="match status" value="1"/>
</dbReference>
<keyword evidence="2" id="KW-1185">Reference proteome</keyword>
<gene>
    <name evidence="1" type="ORF">DWV06_13655</name>
</gene>
<protein>
    <recommendedName>
        <fullName evidence="3">Sigma-70 family RNA polymerase sigma factor</fullName>
    </recommendedName>
</protein>
<dbReference type="RefSeq" id="WP_115482748.1">
    <property type="nucleotide sequence ID" value="NZ_QRCT01000049.1"/>
</dbReference>
<name>A0A371AS05_9FIRM</name>
<dbReference type="Proteomes" id="UP000255036">
    <property type="component" value="Unassembled WGS sequence"/>
</dbReference>
<sequence>MIGNLVTNISKYRKGEKEALYPIIKKMNPLINKYTKKLFHLEPEDVKQEFYISIIESINNIHTYSDERQCFNYIKNAILYKFMKLYRDSVEYDTFYLSLSNIELDKIYQTKNYLKDCIFLTDFKEKTKDLSTNKRIILEGKLFKEMSDLELANYLNVSRQYVNRVKKNIFITLYKNEIINL</sequence>
<dbReference type="AlphaFoldDB" id="A0A371AS05"/>
<accession>A0A371AS05</accession>
<reference evidence="1 2" key="1">
    <citation type="submission" date="2018-07" db="EMBL/GenBank/DDBJ databases">
        <title>Anaerosacharophilus polymeroproducens gen. nov. sp. nov., an anaerobic bacterium isolated from salt field.</title>
        <authorList>
            <person name="Kim W."/>
            <person name="Yang S.-H."/>
            <person name="Oh J."/>
            <person name="Lee J.-H."/>
            <person name="Kwon K.K."/>
        </authorList>
    </citation>
    <scope>NUCLEOTIDE SEQUENCE [LARGE SCALE GENOMIC DNA]</scope>
    <source>
        <strain evidence="1 2">MCWD5</strain>
    </source>
</reference>
<dbReference type="EMBL" id="QRCT01000049">
    <property type="protein sequence ID" value="RDU22338.1"/>
    <property type="molecule type" value="Genomic_DNA"/>
</dbReference>
<evidence type="ECO:0000313" key="2">
    <source>
        <dbReference type="Proteomes" id="UP000255036"/>
    </source>
</evidence>
<evidence type="ECO:0000313" key="1">
    <source>
        <dbReference type="EMBL" id="RDU22338.1"/>
    </source>
</evidence>
<dbReference type="OrthoDB" id="2040282at2"/>
<proteinExistence type="predicted"/>
<dbReference type="InterPro" id="IPR013324">
    <property type="entry name" value="RNA_pol_sigma_r3/r4-like"/>
</dbReference>
<organism evidence="1 2">
    <name type="scientific">Anaerosacchariphilus polymeriproducens</name>
    <dbReference type="NCBI Taxonomy" id="1812858"/>
    <lineage>
        <taxon>Bacteria</taxon>
        <taxon>Bacillati</taxon>
        <taxon>Bacillota</taxon>
        <taxon>Clostridia</taxon>
        <taxon>Lachnospirales</taxon>
        <taxon>Lachnospiraceae</taxon>
        <taxon>Anaerosacchariphilus</taxon>
    </lineage>
</organism>
<comment type="caution">
    <text evidence="1">The sequence shown here is derived from an EMBL/GenBank/DDBJ whole genome shotgun (WGS) entry which is preliminary data.</text>
</comment>